<dbReference type="InterPro" id="IPR011009">
    <property type="entry name" value="Kinase-like_dom_sf"/>
</dbReference>
<reference evidence="2" key="1">
    <citation type="submission" date="2023-06" db="EMBL/GenBank/DDBJ databases">
        <title>Draft genome of Marssonina rosae.</title>
        <authorList>
            <person name="Cheng Q."/>
        </authorList>
    </citation>
    <scope>NUCLEOTIDE SEQUENCE</scope>
    <source>
        <strain evidence="2">R4</strain>
    </source>
</reference>
<sequence length="325" mass="36792">MFCEMTPPIGKSVRRPTQDCWILGSSKVCERITTPIPSTAIISWENGDGTFYLRERVEEDLLLREDGSETGLVHEGGTTAAVWSIGVNAFCKVKAWREGMELESKTIEFVKEKVPEVPVPEVIYAWIDRLWNRTFLILRRVKGQTLDEEWSRLTPDQRMEIAHKVVTYCSKLALMSAPRVETATGQAIAEPFFNSIADASHPSWLPRLMGPFSSESLASHLSTIAPGSRLEVGDHFYFYHADLGPTNIMVLDSAVTGIIDWESAAYYPKFWIATKPRLSAGFYLQKDKTDHKAWSKMLGDALEAGGFLQNIEGYDNWNRERKCYK</sequence>
<gene>
    <name evidence="2" type="ORF">QTJ16_006505</name>
</gene>
<evidence type="ECO:0000259" key="1">
    <source>
        <dbReference type="Pfam" id="PF01636"/>
    </source>
</evidence>
<keyword evidence="3" id="KW-1185">Reference proteome</keyword>
<feature type="domain" description="Aminoglycoside phosphotransferase" evidence="1">
    <location>
        <begin position="99"/>
        <end position="268"/>
    </location>
</feature>
<name>A0AAD9SUB5_9HELO</name>
<dbReference type="PANTHER" id="PTHR21310:SF58">
    <property type="entry name" value="AMINOGLYCOSIDE PHOSPHOTRANSFERASE DOMAIN-CONTAINING PROTEIN"/>
    <property type="match status" value="1"/>
</dbReference>
<dbReference type="InterPro" id="IPR002575">
    <property type="entry name" value="Aminoglycoside_PTrfase"/>
</dbReference>
<dbReference type="InterPro" id="IPR051678">
    <property type="entry name" value="AGP_Transferase"/>
</dbReference>
<accession>A0AAD9SUB5</accession>
<dbReference type="AlphaFoldDB" id="A0AAD9SUB5"/>
<evidence type="ECO:0000313" key="2">
    <source>
        <dbReference type="EMBL" id="KAK2623871.1"/>
    </source>
</evidence>
<organism evidence="2 3">
    <name type="scientific">Diplocarpon rosae</name>
    <dbReference type="NCBI Taxonomy" id="946125"/>
    <lineage>
        <taxon>Eukaryota</taxon>
        <taxon>Fungi</taxon>
        <taxon>Dikarya</taxon>
        <taxon>Ascomycota</taxon>
        <taxon>Pezizomycotina</taxon>
        <taxon>Leotiomycetes</taxon>
        <taxon>Helotiales</taxon>
        <taxon>Drepanopezizaceae</taxon>
        <taxon>Diplocarpon</taxon>
    </lineage>
</organism>
<evidence type="ECO:0000313" key="3">
    <source>
        <dbReference type="Proteomes" id="UP001285354"/>
    </source>
</evidence>
<dbReference type="SUPFAM" id="SSF56112">
    <property type="entry name" value="Protein kinase-like (PK-like)"/>
    <property type="match status" value="1"/>
</dbReference>
<dbReference type="PANTHER" id="PTHR21310">
    <property type="entry name" value="AMINOGLYCOSIDE PHOSPHOTRANSFERASE-RELATED-RELATED"/>
    <property type="match status" value="1"/>
</dbReference>
<comment type="caution">
    <text evidence="2">The sequence shown here is derived from an EMBL/GenBank/DDBJ whole genome shotgun (WGS) entry which is preliminary data.</text>
</comment>
<dbReference type="EMBL" id="JAUBYV010000011">
    <property type="protein sequence ID" value="KAK2623871.1"/>
    <property type="molecule type" value="Genomic_DNA"/>
</dbReference>
<dbReference type="Gene3D" id="3.90.1200.10">
    <property type="match status" value="1"/>
</dbReference>
<dbReference type="Pfam" id="PF01636">
    <property type="entry name" value="APH"/>
    <property type="match status" value="1"/>
</dbReference>
<proteinExistence type="predicted"/>
<protein>
    <recommendedName>
        <fullName evidence="1">Aminoglycoside phosphotransferase domain-containing protein</fullName>
    </recommendedName>
</protein>
<dbReference type="Proteomes" id="UP001285354">
    <property type="component" value="Unassembled WGS sequence"/>
</dbReference>